<gene>
    <name evidence="2" type="ORF">MA16_Dca003128</name>
</gene>
<accession>A0A2I0XBV7</accession>
<keyword evidence="3" id="KW-1185">Reference proteome</keyword>
<evidence type="ECO:0000256" key="1">
    <source>
        <dbReference type="SAM" id="MobiDB-lite"/>
    </source>
</evidence>
<reference evidence="2 3" key="2">
    <citation type="journal article" date="2017" name="Nature">
        <title>The Apostasia genome and the evolution of orchids.</title>
        <authorList>
            <person name="Zhang G.Q."/>
            <person name="Liu K.W."/>
            <person name="Li Z."/>
            <person name="Lohaus R."/>
            <person name="Hsiao Y.Y."/>
            <person name="Niu S.C."/>
            <person name="Wang J.Y."/>
            <person name="Lin Y.C."/>
            <person name="Xu Q."/>
            <person name="Chen L.J."/>
            <person name="Yoshida K."/>
            <person name="Fujiwara S."/>
            <person name="Wang Z.W."/>
            <person name="Zhang Y.Q."/>
            <person name="Mitsuda N."/>
            <person name="Wang M."/>
            <person name="Liu G.H."/>
            <person name="Pecoraro L."/>
            <person name="Huang H.X."/>
            <person name="Xiao X.J."/>
            <person name="Lin M."/>
            <person name="Wu X.Y."/>
            <person name="Wu W.L."/>
            <person name="Chen Y.Y."/>
            <person name="Chang S.B."/>
            <person name="Sakamoto S."/>
            <person name="Ohme-Takagi M."/>
            <person name="Yagi M."/>
            <person name="Zeng S.J."/>
            <person name="Shen C.Y."/>
            <person name="Yeh C.M."/>
            <person name="Luo Y.B."/>
            <person name="Tsai W.C."/>
            <person name="Van de Peer Y."/>
            <person name="Liu Z.J."/>
        </authorList>
    </citation>
    <scope>NUCLEOTIDE SEQUENCE [LARGE SCALE GENOMIC DNA]</scope>
    <source>
        <tissue evidence="2">The whole plant</tissue>
    </source>
</reference>
<feature type="region of interest" description="Disordered" evidence="1">
    <location>
        <begin position="49"/>
        <end position="68"/>
    </location>
</feature>
<sequence>MDAADRWHVWCTNPDWVSRFEAEHAKQLAYAEPAVKQLAGWCRACEQLGEAGRRSRQRRESESNDRAR</sequence>
<dbReference type="EMBL" id="KZ501977">
    <property type="protein sequence ID" value="PKU85389.1"/>
    <property type="molecule type" value="Genomic_DNA"/>
</dbReference>
<proteinExistence type="predicted"/>
<reference evidence="2 3" key="1">
    <citation type="journal article" date="2016" name="Sci. Rep.">
        <title>The Dendrobium catenatum Lindl. genome sequence provides insights into polysaccharide synthase, floral development and adaptive evolution.</title>
        <authorList>
            <person name="Zhang G.Q."/>
            <person name="Xu Q."/>
            <person name="Bian C."/>
            <person name="Tsai W.C."/>
            <person name="Yeh C.M."/>
            <person name="Liu K.W."/>
            <person name="Yoshida K."/>
            <person name="Zhang L.S."/>
            <person name="Chang S.B."/>
            <person name="Chen F."/>
            <person name="Shi Y."/>
            <person name="Su Y.Y."/>
            <person name="Zhang Y.Q."/>
            <person name="Chen L.J."/>
            <person name="Yin Y."/>
            <person name="Lin M."/>
            <person name="Huang H."/>
            <person name="Deng H."/>
            <person name="Wang Z.W."/>
            <person name="Zhu S.L."/>
            <person name="Zhao X."/>
            <person name="Deng C."/>
            <person name="Niu S.C."/>
            <person name="Huang J."/>
            <person name="Wang M."/>
            <person name="Liu G.H."/>
            <person name="Yang H.J."/>
            <person name="Xiao X.J."/>
            <person name="Hsiao Y.Y."/>
            <person name="Wu W.L."/>
            <person name="Chen Y.Y."/>
            <person name="Mitsuda N."/>
            <person name="Ohme-Takagi M."/>
            <person name="Luo Y.B."/>
            <person name="Van de Peer Y."/>
            <person name="Liu Z.J."/>
        </authorList>
    </citation>
    <scope>NUCLEOTIDE SEQUENCE [LARGE SCALE GENOMIC DNA]</scope>
    <source>
        <tissue evidence="2">The whole plant</tissue>
    </source>
</reference>
<protein>
    <submittedName>
        <fullName evidence="2">Uncharacterized protein</fullName>
    </submittedName>
</protein>
<evidence type="ECO:0000313" key="2">
    <source>
        <dbReference type="EMBL" id="PKU85389.1"/>
    </source>
</evidence>
<dbReference type="Proteomes" id="UP000233837">
    <property type="component" value="Unassembled WGS sequence"/>
</dbReference>
<feature type="compositionally biased region" description="Basic and acidic residues" evidence="1">
    <location>
        <begin position="58"/>
        <end position="68"/>
    </location>
</feature>
<evidence type="ECO:0000313" key="3">
    <source>
        <dbReference type="Proteomes" id="UP000233837"/>
    </source>
</evidence>
<organism evidence="2 3">
    <name type="scientific">Dendrobium catenatum</name>
    <dbReference type="NCBI Taxonomy" id="906689"/>
    <lineage>
        <taxon>Eukaryota</taxon>
        <taxon>Viridiplantae</taxon>
        <taxon>Streptophyta</taxon>
        <taxon>Embryophyta</taxon>
        <taxon>Tracheophyta</taxon>
        <taxon>Spermatophyta</taxon>
        <taxon>Magnoliopsida</taxon>
        <taxon>Liliopsida</taxon>
        <taxon>Asparagales</taxon>
        <taxon>Orchidaceae</taxon>
        <taxon>Epidendroideae</taxon>
        <taxon>Malaxideae</taxon>
        <taxon>Dendrobiinae</taxon>
        <taxon>Dendrobium</taxon>
    </lineage>
</organism>
<name>A0A2I0XBV7_9ASPA</name>
<dbReference type="AlphaFoldDB" id="A0A2I0XBV7"/>